<dbReference type="AlphaFoldDB" id="A0A2S3ZB49"/>
<dbReference type="Proteomes" id="UP000237104">
    <property type="component" value="Unassembled WGS sequence"/>
</dbReference>
<gene>
    <name evidence="2" type="ORF">C3B59_11320</name>
</gene>
<keyword evidence="1" id="KW-0732">Signal</keyword>
<reference evidence="2 3" key="1">
    <citation type="submission" date="2018-01" db="EMBL/GenBank/DDBJ databases">
        <title>Cryobacterium sp. nov., from glaciers in China.</title>
        <authorList>
            <person name="Liu Q."/>
            <person name="Xin Y.-H."/>
        </authorList>
    </citation>
    <scope>NUCLEOTIDE SEQUENCE [LARGE SCALE GENOMIC DNA]</scope>
    <source>
        <strain evidence="2 3">TMB1-8</strain>
    </source>
</reference>
<proteinExistence type="predicted"/>
<dbReference type="RefSeq" id="WP_103431459.1">
    <property type="nucleotide sequence ID" value="NZ_PPXF01000053.1"/>
</dbReference>
<dbReference type="EMBL" id="PPXF01000053">
    <property type="protein sequence ID" value="POH62795.1"/>
    <property type="molecule type" value="Genomic_DNA"/>
</dbReference>
<comment type="caution">
    <text evidence="2">The sequence shown here is derived from an EMBL/GenBank/DDBJ whole genome shotgun (WGS) entry which is preliminary data.</text>
</comment>
<feature type="signal peptide" evidence="1">
    <location>
        <begin position="1"/>
        <end position="23"/>
    </location>
</feature>
<name>A0A2S3ZB49_9MICO</name>
<evidence type="ECO:0000313" key="2">
    <source>
        <dbReference type="EMBL" id="POH62795.1"/>
    </source>
</evidence>
<dbReference type="PROSITE" id="PS51257">
    <property type="entry name" value="PROKAR_LIPOPROTEIN"/>
    <property type="match status" value="1"/>
</dbReference>
<organism evidence="2 3">
    <name type="scientific">Cryobacterium zongtaii</name>
    <dbReference type="NCBI Taxonomy" id="1259217"/>
    <lineage>
        <taxon>Bacteria</taxon>
        <taxon>Bacillati</taxon>
        <taxon>Actinomycetota</taxon>
        <taxon>Actinomycetes</taxon>
        <taxon>Micrococcales</taxon>
        <taxon>Microbacteriaceae</taxon>
        <taxon>Cryobacterium</taxon>
    </lineage>
</organism>
<dbReference type="OrthoDB" id="5116378at2"/>
<sequence length="368" mass="37841">MRSLRFAASAVLVVLTASLASCAAVAPASAPASPKVTAETIDTTTPLTCADLLSPDAAALALTGADGVTPALAEAVQPSYAVEHALLIGAGGLACSWRAGTGQVGIGDEQGDWAYLSVEVLPDAAADWVPPYAGDVPSEEHRTVGQVDAVTSAGESGWRISAPVGTAWVDMRVTSSGLISGGSRFEGASFDGVLDAMMPAAETTFATITAATADQVGWPKRQFREGEARCDGGLDQVGIENALQLDGAPVEYTLVDSRAETIDGLADAVEARIGVFRCELFAEGFGNTEITVIRGFDPFIEELATMPDISSAFEPIVLDGAVAGETALQARREDGPRSPVYFTLGQTLYGVASDGAATVAEAIIAQTR</sequence>
<accession>A0A2S3ZB49</accession>
<evidence type="ECO:0000313" key="3">
    <source>
        <dbReference type="Proteomes" id="UP000237104"/>
    </source>
</evidence>
<feature type="chain" id="PRO_5039419737" evidence="1">
    <location>
        <begin position="24"/>
        <end position="368"/>
    </location>
</feature>
<protein>
    <submittedName>
        <fullName evidence="2">Uncharacterized protein</fullName>
    </submittedName>
</protein>
<evidence type="ECO:0000256" key="1">
    <source>
        <dbReference type="SAM" id="SignalP"/>
    </source>
</evidence>